<dbReference type="RefSeq" id="WP_043352852.1">
    <property type="nucleotide sequence ID" value="NZ_CP010537.1"/>
</dbReference>
<proteinExistence type="predicted"/>
<name>A0A0C4YGB8_9BURK</name>
<organism evidence="2 3">
    <name type="scientific">Cupriavidus basilensis</name>
    <dbReference type="NCBI Taxonomy" id="68895"/>
    <lineage>
        <taxon>Bacteria</taxon>
        <taxon>Pseudomonadati</taxon>
        <taxon>Pseudomonadota</taxon>
        <taxon>Betaproteobacteria</taxon>
        <taxon>Burkholderiales</taxon>
        <taxon>Burkholderiaceae</taxon>
        <taxon>Cupriavidus</taxon>
    </lineage>
</organism>
<gene>
    <name evidence="2" type="ORF">RR42_s0147</name>
</gene>
<feature type="region of interest" description="Disordered" evidence="1">
    <location>
        <begin position="61"/>
        <end position="80"/>
    </location>
</feature>
<feature type="region of interest" description="Disordered" evidence="1">
    <location>
        <begin position="1"/>
        <end position="28"/>
    </location>
</feature>
<dbReference type="AlphaFoldDB" id="A0A0C4YGB8"/>
<sequence>MTHQPELSPEADDPDAAGDNAEKIQEPRLWRADGWTARVIKNEDDDGWAVAMIKDGEPEPALVGPWTMGRDKKNPKPLDTNAFSTLVKTASEVLRRHEQQLHAMLHKSVIVDTDTARISVTLDIVPDEDNPFAVLRATDELGDELAQVRVSPGFKLSKASAADWIENAYRKPR</sequence>
<keyword evidence="3" id="KW-1185">Reference proteome</keyword>
<dbReference type="OrthoDB" id="8896410at2"/>
<dbReference type="STRING" id="68895.RR42_s0147"/>
<protein>
    <submittedName>
        <fullName evidence="2">Uncharacterized protein</fullName>
    </submittedName>
</protein>
<dbReference type="Proteomes" id="UP000031843">
    <property type="component" value="Chromosome secondary"/>
</dbReference>
<reference evidence="2 3" key="1">
    <citation type="journal article" date="2015" name="Genome Announc.">
        <title>Complete Genome Sequence of Cupriavidus basilensis 4G11, Isolated from the Oak Ridge Field Research Center Site.</title>
        <authorList>
            <person name="Ray J."/>
            <person name="Waters R.J."/>
            <person name="Skerker J.M."/>
            <person name="Kuehl J.V."/>
            <person name="Price M.N."/>
            <person name="Huang J."/>
            <person name="Chakraborty R."/>
            <person name="Arkin A.P."/>
            <person name="Deutschbauer A."/>
        </authorList>
    </citation>
    <scope>NUCLEOTIDE SEQUENCE [LARGE SCALE GENOMIC DNA]</scope>
    <source>
        <strain evidence="2">4G11</strain>
    </source>
</reference>
<evidence type="ECO:0000313" key="3">
    <source>
        <dbReference type="Proteomes" id="UP000031843"/>
    </source>
</evidence>
<evidence type="ECO:0000313" key="2">
    <source>
        <dbReference type="EMBL" id="AJG21745.1"/>
    </source>
</evidence>
<evidence type="ECO:0000256" key="1">
    <source>
        <dbReference type="SAM" id="MobiDB-lite"/>
    </source>
</evidence>
<accession>A0A0C4YGB8</accession>
<dbReference type="EMBL" id="CP010537">
    <property type="protein sequence ID" value="AJG21745.1"/>
    <property type="molecule type" value="Genomic_DNA"/>
</dbReference>
<dbReference type="KEGG" id="cbw:RR42_s0147"/>